<evidence type="ECO:0000313" key="8">
    <source>
        <dbReference type="Proteomes" id="UP000245533"/>
    </source>
</evidence>
<evidence type="ECO:0000256" key="2">
    <source>
        <dbReference type="ARBA" id="ARBA00022723"/>
    </source>
</evidence>
<dbReference type="InterPro" id="IPR036909">
    <property type="entry name" value="Cyt_c-like_dom_sf"/>
</dbReference>
<sequence>MKKVVRIVLYLLIVVIAATAGVVAFIAFALPNTKPAPAMSIELTEERIERGEYLANHVMLCMDCHAVRDFSLYAAPPKPGTEGAGGDVFDQKMGFPGRFVSRNLTPAALSDWSDGEIFRAITTGVSRDGTALFPVMPYPNYSRLAEDDIQAVIAYLRTLEPIENELEGSKPDFPVSVLINTMPVKADLQPRPSKDDVVNYGRYIITAASCGDCHTRMENGTYVGEPYAGGNEFIMPDGSVVRAANLTPHETGIGNWTEELFINRFKMYADSSYNPHLVEAGEMQTIMPWLMYAGMDEEDLSAMFSYLRTIEPVENKVVKFTPPPEFQEGD</sequence>
<dbReference type="GO" id="GO:0046872">
    <property type="term" value="F:metal ion binding"/>
    <property type="evidence" value="ECO:0007669"/>
    <property type="project" value="UniProtKB-KW"/>
</dbReference>
<name>A0A316TP69_9BACT</name>
<protein>
    <submittedName>
        <fullName evidence="7">Cytochrome C</fullName>
    </submittedName>
</protein>
<proteinExistence type="predicted"/>
<accession>A0A316TP69</accession>
<keyword evidence="5" id="KW-1133">Transmembrane helix</keyword>
<dbReference type="EMBL" id="QGGB01000007">
    <property type="protein sequence ID" value="PWN06180.1"/>
    <property type="molecule type" value="Genomic_DNA"/>
</dbReference>
<keyword evidence="5" id="KW-0472">Membrane</keyword>
<reference evidence="7 8" key="1">
    <citation type="submission" date="2018-05" db="EMBL/GenBank/DDBJ databases">
        <title>Rhodohalobacter halophilus gen. nov., sp. nov., a moderately halophilic member of the family Balneolaceae.</title>
        <authorList>
            <person name="Liu Z.-W."/>
        </authorList>
    </citation>
    <scope>NUCLEOTIDE SEQUENCE [LARGE SCALE GENOMIC DNA]</scope>
    <source>
        <strain evidence="7 8">8A47</strain>
    </source>
</reference>
<evidence type="ECO:0000313" key="7">
    <source>
        <dbReference type="EMBL" id="PWN06180.1"/>
    </source>
</evidence>
<dbReference type="PANTHER" id="PTHR35008">
    <property type="entry name" value="BLL4482 PROTEIN-RELATED"/>
    <property type="match status" value="1"/>
</dbReference>
<keyword evidence="5" id="KW-0812">Transmembrane</keyword>
<evidence type="ECO:0000256" key="5">
    <source>
        <dbReference type="SAM" id="Phobius"/>
    </source>
</evidence>
<dbReference type="GO" id="GO:0009055">
    <property type="term" value="F:electron transfer activity"/>
    <property type="evidence" value="ECO:0007669"/>
    <property type="project" value="InterPro"/>
</dbReference>
<dbReference type="PANTHER" id="PTHR35008:SF8">
    <property type="entry name" value="ALCOHOL DEHYDROGENASE CYTOCHROME C SUBUNIT"/>
    <property type="match status" value="1"/>
</dbReference>
<dbReference type="GO" id="GO:0020037">
    <property type="term" value="F:heme binding"/>
    <property type="evidence" value="ECO:0007669"/>
    <property type="project" value="InterPro"/>
</dbReference>
<comment type="caution">
    <text evidence="7">The sequence shown here is derived from an EMBL/GenBank/DDBJ whole genome shotgun (WGS) entry which is preliminary data.</text>
</comment>
<feature type="transmembrane region" description="Helical" evidence="5">
    <location>
        <begin position="7"/>
        <end position="30"/>
    </location>
</feature>
<dbReference type="PROSITE" id="PS51007">
    <property type="entry name" value="CYTC"/>
    <property type="match status" value="2"/>
</dbReference>
<dbReference type="AlphaFoldDB" id="A0A316TP69"/>
<keyword evidence="1 4" id="KW-0349">Heme</keyword>
<feature type="domain" description="Cytochrome c" evidence="6">
    <location>
        <begin position="196"/>
        <end position="311"/>
    </location>
</feature>
<dbReference type="Gene3D" id="1.10.760.10">
    <property type="entry name" value="Cytochrome c-like domain"/>
    <property type="match status" value="2"/>
</dbReference>
<keyword evidence="3 4" id="KW-0408">Iron</keyword>
<organism evidence="7 8">
    <name type="scientific">Rhodohalobacter mucosus</name>
    <dbReference type="NCBI Taxonomy" id="2079485"/>
    <lineage>
        <taxon>Bacteria</taxon>
        <taxon>Pseudomonadati</taxon>
        <taxon>Balneolota</taxon>
        <taxon>Balneolia</taxon>
        <taxon>Balneolales</taxon>
        <taxon>Balneolaceae</taxon>
        <taxon>Rhodohalobacter</taxon>
    </lineage>
</organism>
<dbReference type="SUPFAM" id="SSF46626">
    <property type="entry name" value="Cytochrome c"/>
    <property type="match status" value="2"/>
</dbReference>
<dbReference type="OrthoDB" id="9809720at2"/>
<dbReference type="Proteomes" id="UP000245533">
    <property type="component" value="Unassembled WGS sequence"/>
</dbReference>
<gene>
    <name evidence="7" type="ORF">DDZ15_10080</name>
</gene>
<evidence type="ECO:0000256" key="1">
    <source>
        <dbReference type="ARBA" id="ARBA00022617"/>
    </source>
</evidence>
<dbReference type="RefSeq" id="WP_109646973.1">
    <property type="nucleotide sequence ID" value="NZ_QGGB01000007.1"/>
</dbReference>
<dbReference type="InterPro" id="IPR009056">
    <property type="entry name" value="Cyt_c-like_dom"/>
</dbReference>
<evidence type="ECO:0000256" key="4">
    <source>
        <dbReference type="PROSITE-ProRule" id="PRU00433"/>
    </source>
</evidence>
<dbReference type="InterPro" id="IPR051459">
    <property type="entry name" value="Cytochrome_c-type_DH"/>
</dbReference>
<evidence type="ECO:0000259" key="6">
    <source>
        <dbReference type="PROSITE" id="PS51007"/>
    </source>
</evidence>
<feature type="domain" description="Cytochrome c" evidence="6">
    <location>
        <begin position="46"/>
        <end position="160"/>
    </location>
</feature>
<keyword evidence="8" id="KW-1185">Reference proteome</keyword>
<keyword evidence="2 4" id="KW-0479">Metal-binding</keyword>
<evidence type="ECO:0000256" key="3">
    <source>
        <dbReference type="ARBA" id="ARBA00023004"/>
    </source>
</evidence>